<dbReference type="InterPro" id="IPR029058">
    <property type="entry name" value="AB_hydrolase_fold"/>
</dbReference>
<dbReference type="EMBL" id="DF967972">
    <property type="protein sequence ID" value="GAP13716.1"/>
    <property type="molecule type" value="Genomic_DNA"/>
</dbReference>
<name>A0A0S7BFG6_9CHLR</name>
<keyword evidence="1" id="KW-0808">Transferase</keyword>
<accession>A0A0S7BFG6</accession>
<dbReference type="PANTHER" id="PTHR11440">
    <property type="entry name" value="LECITHIN-CHOLESTEROL ACYLTRANSFERASE-RELATED"/>
    <property type="match status" value="1"/>
</dbReference>
<dbReference type="Proteomes" id="UP000055060">
    <property type="component" value="Unassembled WGS sequence"/>
</dbReference>
<keyword evidence="2" id="KW-1185">Reference proteome</keyword>
<organism evidence="1">
    <name type="scientific">Longilinea arvoryzae</name>
    <dbReference type="NCBI Taxonomy" id="360412"/>
    <lineage>
        <taxon>Bacteria</taxon>
        <taxon>Bacillati</taxon>
        <taxon>Chloroflexota</taxon>
        <taxon>Anaerolineae</taxon>
        <taxon>Anaerolineales</taxon>
        <taxon>Anaerolineaceae</taxon>
        <taxon>Longilinea</taxon>
    </lineage>
</organism>
<dbReference type="GO" id="GO:0006629">
    <property type="term" value="P:lipid metabolic process"/>
    <property type="evidence" value="ECO:0007669"/>
    <property type="project" value="InterPro"/>
</dbReference>
<proteinExistence type="predicted"/>
<dbReference type="OrthoDB" id="503948at2"/>
<dbReference type="RefSeq" id="WP_075073036.1">
    <property type="nucleotide sequence ID" value="NZ_DF967972.1"/>
</dbReference>
<dbReference type="AlphaFoldDB" id="A0A0S7BFG6"/>
<dbReference type="Gene3D" id="3.40.50.1820">
    <property type="entry name" value="alpha/beta hydrolase"/>
    <property type="match status" value="1"/>
</dbReference>
<dbReference type="GO" id="GO:0008374">
    <property type="term" value="F:O-acyltransferase activity"/>
    <property type="evidence" value="ECO:0007669"/>
    <property type="project" value="InterPro"/>
</dbReference>
<keyword evidence="1" id="KW-0012">Acyltransferase</keyword>
<dbReference type="Pfam" id="PF02450">
    <property type="entry name" value="LCAT"/>
    <property type="match status" value="1"/>
</dbReference>
<evidence type="ECO:0000313" key="2">
    <source>
        <dbReference type="Proteomes" id="UP000055060"/>
    </source>
</evidence>
<reference evidence="1" key="1">
    <citation type="submission" date="2015-07" db="EMBL/GenBank/DDBJ databases">
        <title>Draft Genome Sequences of Anaerolinea thermolimosa IMO-1, Bellilinea caldifistulae GOMI-1, Leptolinea tardivitalis YMTK-2, Levilinea saccharolytica KIBI-1,Longilinea arvoryzae KOME-1, Previously Described as Members of the Anaerolineaceae (Chloroflexi).</title>
        <authorList>
            <person name="Sekiguchi Y."/>
            <person name="Ohashi A."/>
            <person name="Matsuura N."/>
            <person name="Tourlousse M.D."/>
        </authorList>
    </citation>
    <scope>NUCLEOTIDE SEQUENCE [LARGE SCALE GENOMIC DNA]</scope>
    <source>
        <strain evidence="1">KOME-1</strain>
    </source>
</reference>
<dbReference type="SUPFAM" id="SSF53474">
    <property type="entry name" value="alpha/beta-Hydrolases"/>
    <property type="match status" value="1"/>
</dbReference>
<protein>
    <submittedName>
        <fullName evidence="1">Lecithin:cholesterol acyltransferase</fullName>
    </submittedName>
</protein>
<sequence>MDTNDLLHRWSTLSLAEIEEQIVRGEDQETVTQLLGADTVAEIQNISFAPPPAGPRDEVVLIPGIMGSTLASIRGVTTLIWVNPLLFLQGNGRFLRLNSNGDNDEASEVEVVPIGLEKLAYLKTGLQFNRQTNLHEFPYDWRRPIETNADILRNSIDHWAGGVAQRKFNLVAHSMGGLVARSYLARYPRHAELHVARLIMLGTPNFGAANAVDNLINGNSMMATVDKLNAQNEMRKLVFCLPSVYQLLPAPPEFFPDGRSYPVNFDLYRAAEWRIDEIQQKYLDAARGLHKALAGSEPQIPIHVIAGANIDTLVAVELQFNNDVPRLQPLRQASGPDSGDGTVPLWSAVLPGATTYYTQVIHRELPGTNSVIRAALDLIRTGACDLPETLPAPRPFPFEVTPPASPELQAEALRGKIEDGTAGDSDLQKMFFAF</sequence>
<dbReference type="STRING" id="360412.LARV_01471"/>
<gene>
    <name evidence="1" type="ORF">LARV_01471</name>
</gene>
<dbReference type="InterPro" id="IPR003386">
    <property type="entry name" value="LACT/PDAT_acylTrfase"/>
</dbReference>
<evidence type="ECO:0000313" key="1">
    <source>
        <dbReference type="EMBL" id="GAP13716.1"/>
    </source>
</evidence>